<keyword evidence="1" id="KW-0472">Membrane</keyword>
<name>A0A1H1MTX6_9PSED</name>
<proteinExistence type="predicted"/>
<gene>
    <name evidence="2" type="ORF">SAMN05216222_0255</name>
</gene>
<accession>A0A1H1MTX6</accession>
<evidence type="ECO:0000313" key="3">
    <source>
        <dbReference type="Proteomes" id="UP000198481"/>
    </source>
</evidence>
<feature type="transmembrane region" description="Helical" evidence="1">
    <location>
        <begin position="85"/>
        <end position="106"/>
    </location>
</feature>
<dbReference type="STRING" id="1148509.SAMN05216222_0255"/>
<evidence type="ECO:0000256" key="1">
    <source>
        <dbReference type="SAM" id="Phobius"/>
    </source>
</evidence>
<feature type="transmembrane region" description="Helical" evidence="1">
    <location>
        <begin position="59"/>
        <end position="79"/>
    </location>
</feature>
<sequence length="179" mass="19737">MDKKEIKRQLVAMLDAGRSKTETFKTFSGGAVKDRVLAYWIGAHPDPARTAQHQGKMKILLALTIAQAVLGAIAGFFLGMMIGPIATLFFTLFAAGIPLLFAYGFYTVKAQFYTVYVILSLSQFPRLFKDFSEDPVSVLIGAAITLAMVFFVAYMKNLLFPDLGFIGPKKIKGQFVFSD</sequence>
<feature type="transmembrane region" description="Helical" evidence="1">
    <location>
        <begin position="136"/>
        <end position="155"/>
    </location>
</feature>
<evidence type="ECO:0008006" key="4">
    <source>
        <dbReference type="Google" id="ProtNLM"/>
    </source>
</evidence>
<dbReference type="RefSeq" id="WP_092269734.1">
    <property type="nucleotide sequence ID" value="NZ_LT629762.1"/>
</dbReference>
<keyword evidence="1" id="KW-0812">Transmembrane</keyword>
<dbReference type="Proteomes" id="UP000198481">
    <property type="component" value="Chromosome I"/>
</dbReference>
<protein>
    <recommendedName>
        <fullName evidence="4">Permease</fullName>
    </recommendedName>
</protein>
<dbReference type="EMBL" id="LT629762">
    <property type="protein sequence ID" value="SDR90098.1"/>
    <property type="molecule type" value="Genomic_DNA"/>
</dbReference>
<organism evidence="2 3">
    <name type="scientific">Pseudomonas prosekii</name>
    <dbReference type="NCBI Taxonomy" id="1148509"/>
    <lineage>
        <taxon>Bacteria</taxon>
        <taxon>Pseudomonadati</taxon>
        <taxon>Pseudomonadota</taxon>
        <taxon>Gammaproteobacteria</taxon>
        <taxon>Pseudomonadales</taxon>
        <taxon>Pseudomonadaceae</taxon>
        <taxon>Pseudomonas</taxon>
    </lineage>
</organism>
<reference evidence="2 3" key="1">
    <citation type="submission" date="2016-10" db="EMBL/GenBank/DDBJ databases">
        <authorList>
            <person name="de Groot N.N."/>
        </authorList>
    </citation>
    <scope>NUCLEOTIDE SEQUENCE [LARGE SCALE GENOMIC DNA]</scope>
    <source>
        <strain evidence="2 3">LMG 26867</strain>
    </source>
</reference>
<keyword evidence="1" id="KW-1133">Transmembrane helix</keyword>
<dbReference type="AlphaFoldDB" id="A0A1H1MTX6"/>
<evidence type="ECO:0000313" key="2">
    <source>
        <dbReference type="EMBL" id="SDR90098.1"/>
    </source>
</evidence>